<evidence type="ECO:0000313" key="3">
    <source>
        <dbReference type="Proteomes" id="UP001314263"/>
    </source>
</evidence>
<organism evidence="2 3">
    <name type="scientific">Coccomyxa viridis</name>
    <dbReference type="NCBI Taxonomy" id="1274662"/>
    <lineage>
        <taxon>Eukaryota</taxon>
        <taxon>Viridiplantae</taxon>
        <taxon>Chlorophyta</taxon>
        <taxon>core chlorophytes</taxon>
        <taxon>Trebouxiophyceae</taxon>
        <taxon>Trebouxiophyceae incertae sedis</taxon>
        <taxon>Coccomyxaceae</taxon>
        <taxon>Coccomyxa</taxon>
    </lineage>
</organism>
<accession>A0AAV1HRT2</accession>
<dbReference type="AlphaFoldDB" id="A0AAV1HRT2"/>
<name>A0AAV1HRT2_9CHLO</name>
<evidence type="ECO:0000256" key="1">
    <source>
        <dbReference type="SAM" id="SignalP"/>
    </source>
</evidence>
<evidence type="ECO:0000313" key="2">
    <source>
        <dbReference type="EMBL" id="CAK0737574.1"/>
    </source>
</evidence>
<evidence type="ECO:0008006" key="4">
    <source>
        <dbReference type="Google" id="ProtNLM"/>
    </source>
</evidence>
<keyword evidence="1" id="KW-0732">Signal</keyword>
<proteinExistence type="predicted"/>
<keyword evidence="3" id="KW-1185">Reference proteome</keyword>
<gene>
    <name evidence="2" type="ORF">CVIRNUC_000935</name>
</gene>
<protein>
    <recommendedName>
        <fullName evidence="4">Extracellular protein</fullName>
    </recommendedName>
</protein>
<comment type="caution">
    <text evidence="2">The sequence shown here is derived from an EMBL/GenBank/DDBJ whole genome shotgun (WGS) entry which is preliminary data.</text>
</comment>
<dbReference type="Proteomes" id="UP001314263">
    <property type="component" value="Unassembled WGS sequence"/>
</dbReference>
<sequence>MKTNVMLLALIAALVAVSSARELQQAATTGRVTFFDNGDYSGGGQAFEANVPATGCGDCKNLNFVRTNSWESYTSNAGTTLHLYDGHFCTGKDSGELPAKQGKIQGSLSDSVDSFRICA</sequence>
<feature type="signal peptide" evidence="1">
    <location>
        <begin position="1"/>
        <end position="20"/>
    </location>
</feature>
<reference evidence="2 3" key="1">
    <citation type="submission" date="2023-10" db="EMBL/GenBank/DDBJ databases">
        <authorList>
            <person name="Maclean D."/>
            <person name="Macfadyen A."/>
        </authorList>
    </citation>
    <scope>NUCLEOTIDE SEQUENCE [LARGE SCALE GENOMIC DNA]</scope>
</reference>
<dbReference type="EMBL" id="CAUYUE010000001">
    <property type="protein sequence ID" value="CAK0737574.1"/>
    <property type="molecule type" value="Genomic_DNA"/>
</dbReference>
<feature type="chain" id="PRO_5043696003" description="Extracellular protein" evidence="1">
    <location>
        <begin position="21"/>
        <end position="119"/>
    </location>
</feature>